<dbReference type="Gene3D" id="1.20.1250.20">
    <property type="entry name" value="MFS general substrate transporter like domains"/>
    <property type="match status" value="1"/>
</dbReference>
<keyword evidence="5 6" id="KW-0472">Membrane</keyword>
<name>A0A8J7KGY9_9ACTN</name>
<feature type="transmembrane region" description="Helical" evidence="6">
    <location>
        <begin position="342"/>
        <end position="366"/>
    </location>
</feature>
<dbReference type="SUPFAM" id="SSF103473">
    <property type="entry name" value="MFS general substrate transporter"/>
    <property type="match status" value="1"/>
</dbReference>
<proteinExistence type="predicted"/>
<dbReference type="EMBL" id="JADOUF010000001">
    <property type="protein sequence ID" value="MBG6135379.1"/>
    <property type="molecule type" value="Genomic_DNA"/>
</dbReference>
<feature type="transmembrane region" description="Helical" evidence="6">
    <location>
        <begin position="12"/>
        <end position="34"/>
    </location>
</feature>
<dbReference type="InterPro" id="IPR020846">
    <property type="entry name" value="MFS_dom"/>
</dbReference>
<keyword evidence="4 6" id="KW-1133">Transmembrane helix</keyword>
<feature type="transmembrane region" description="Helical" evidence="6">
    <location>
        <begin position="407"/>
        <end position="428"/>
    </location>
</feature>
<feature type="transmembrane region" description="Helical" evidence="6">
    <location>
        <begin position="246"/>
        <end position="262"/>
    </location>
</feature>
<evidence type="ECO:0000256" key="3">
    <source>
        <dbReference type="ARBA" id="ARBA00022692"/>
    </source>
</evidence>
<reference evidence="8" key="1">
    <citation type="submission" date="2020-11" db="EMBL/GenBank/DDBJ databases">
        <title>Sequencing the genomes of 1000 actinobacteria strains.</title>
        <authorList>
            <person name="Klenk H.-P."/>
        </authorList>
    </citation>
    <scope>NUCLEOTIDE SEQUENCE</scope>
    <source>
        <strain evidence="8">DSM 45356</strain>
    </source>
</reference>
<dbReference type="PANTHER" id="PTHR23519">
    <property type="entry name" value="AUTOPHAGY-RELATED PROTEIN 22"/>
    <property type="match status" value="1"/>
</dbReference>
<dbReference type="InterPro" id="IPR050495">
    <property type="entry name" value="ATG22/LtaA_families"/>
</dbReference>
<dbReference type="Proteomes" id="UP000622552">
    <property type="component" value="Unassembled WGS sequence"/>
</dbReference>
<gene>
    <name evidence="8" type="ORF">IW245_001573</name>
</gene>
<evidence type="ECO:0000256" key="2">
    <source>
        <dbReference type="ARBA" id="ARBA00022448"/>
    </source>
</evidence>
<comment type="subcellular location">
    <subcellularLocation>
        <location evidence="1">Cell membrane</location>
        <topology evidence="1">Multi-pass membrane protein</topology>
    </subcellularLocation>
</comment>
<feature type="transmembrane region" description="Helical" evidence="6">
    <location>
        <begin position="101"/>
        <end position="119"/>
    </location>
</feature>
<keyword evidence="3 6" id="KW-0812">Transmembrane</keyword>
<feature type="transmembrane region" description="Helical" evidence="6">
    <location>
        <begin position="318"/>
        <end position="336"/>
    </location>
</feature>
<evidence type="ECO:0000259" key="7">
    <source>
        <dbReference type="PROSITE" id="PS50850"/>
    </source>
</evidence>
<evidence type="ECO:0000256" key="4">
    <source>
        <dbReference type="ARBA" id="ARBA00022989"/>
    </source>
</evidence>
<feature type="transmembrane region" description="Helical" evidence="6">
    <location>
        <begin position="125"/>
        <end position="148"/>
    </location>
</feature>
<dbReference type="PANTHER" id="PTHR23519:SF1">
    <property type="entry name" value="AUTOPHAGY-RELATED PROTEIN 22"/>
    <property type="match status" value="1"/>
</dbReference>
<feature type="transmembrane region" description="Helical" evidence="6">
    <location>
        <begin position="282"/>
        <end position="306"/>
    </location>
</feature>
<keyword evidence="9" id="KW-1185">Reference proteome</keyword>
<feature type="transmembrane region" description="Helical" evidence="6">
    <location>
        <begin position="168"/>
        <end position="190"/>
    </location>
</feature>
<dbReference type="Pfam" id="PF11700">
    <property type="entry name" value="ATG22"/>
    <property type="match status" value="1"/>
</dbReference>
<dbReference type="GO" id="GO:0005886">
    <property type="term" value="C:plasma membrane"/>
    <property type="evidence" value="ECO:0007669"/>
    <property type="project" value="UniProtKB-SubCell"/>
</dbReference>
<keyword evidence="2" id="KW-0813">Transport</keyword>
<protein>
    <submittedName>
        <fullName evidence="8">UMF1 family MFS transporter</fullName>
    </submittedName>
</protein>
<organism evidence="8 9">
    <name type="scientific">Longispora fulva</name>
    <dbReference type="NCBI Taxonomy" id="619741"/>
    <lineage>
        <taxon>Bacteria</taxon>
        <taxon>Bacillati</taxon>
        <taxon>Actinomycetota</taxon>
        <taxon>Actinomycetes</taxon>
        <taxon>Micromonosporales</taxon>
        <taxon>Micromonosporaceae</taxon>
        <taxon>Longispora</taxon>
    </lineage>
</organism>
<comment type="caution">
    <text evidence="8">The sequence shown here is derived from an EMBL/GenBank/DDBJ whole genome shotgun (WGS) entry which is preliminary data.</text>
</comment>
<evidence type="ECO:0000256" key="1">
    <source>
        <dbReference type="ARBA" id="ARBA00004651"/>
    </source>
</evidence>
<sequence>MESTRRERVGWYFYGWADHAFYTTVTAVVIAPYLTGIAKVAAGCTASSDDKCAGGYLHPLGLKIAAGSFYPYLVTLAVILSVVTLPVVGAIADRSTHKRKLLGVFAGIGVLATFGFYFVTGDRYLLGGALFILATMGLSAGAVVYNSFLPQLAAPERRDMVSSIGWSLGYIGGGLHLALCLAAFTVFGISGTSTRWVMVSAGVWWGLFTVVSLVRLRDRPPIEFAELGGNRLTAGFKQLGHTLRDLRKYPLTLFFLGAYLIYNDGIQTVISQASLYATEELGLQTGTLATTILVIQFVAFGGALSLGQLAKRIGAWKTVLLSLILWIGVVLTAFWLPAHNPVAFMLLGAALGLVLGGSQALSRSLFSQLIPRGKEGEYFGFYALADKGMSWLGPLVFGLTYQSTHNYRSGIVMLLIFFVVGFFALLAVPMRRAIVASGNVPPQVL</sequence>
<feature type="transmembrane region" description="Helical" evidence="6">
    <location>
        <begin position="196"/>
        <end position="214"/>
    </location>
</feature>
<feature type="domain" description="Major facilitator superfamily (MFS) profile" evidence="7">
    <location>
        <begin position="24"/>
        <end position="432"/>
    </location>
</feature>
<dbReference type="InterPro" id="IPR036259">
    <property type="entry name" value="MFS_trans_sf"/>
</dbReference>
<dbReference type="InterPro" id="IPR024671">
    <property type="entry name" value="Atg22-like"/>
</dbReference>
<dbReference type="RefSeq" id="WP_197002491.1">
    <property type="nucleotide sequence ID" value="NZ_BONS01000003.1"/>
</dbReference>
<dbReference type="GO" id="GO:0022857">
    <property type="term" value="F:transmembrane transporter activity"/>
    <property type="evidence" value="ECO:0007669"/>
    <property type="project" value="InterPro"/>
</dbReference>
<dbReference type="PROSITE" id="PS50850">
    <property type="entry name" value="MFS"/>
    <property type="match status" value="1"/>
</dbReference>
<feature type="transmembrane region" description="Helical" evidence="6">
    <location>
        <begin position="69"/>
        <end position="89"/>
    </location>
</feature>
<evidence type="ECO:0000313" key="8">
    <source>
        <dbReference type="EMBL" id="MBG6135379.1"/>
    </source>
</evidence>
<evidence type="ECO:0000256" key="6">
    <source>
        <dbReference type="SAM" id="Phobius"/>
    </source>
</evidence>
<accession>A0A8J7KGY9</accession>
<dbReference type="AlphaFoldDB" id="A0A8J7KGY9"/>
<evidence type="ECO:0000313" key="9">
    <source>
        <dbReference type="Proteomes" id="UP000622552"/>
    </source>
</evidence>
<feature type="transmembrane region" description="Helical" evidence="6">
    <location>
        <begin position="378"/>
        <end position="401"/>
    </location>
</feature>
<evidence type="ECO:0000256" key="5">
    <source>
        <dbReference type="ARBA" id="ARBA00023136"/>
    </source>
</evidence>